<evidence type="ECO:0000256" key="4">
    <source>
        <dbReference type="PIRNR" id="PIRNR006078"/>
    </source>
</evidence>
<organism evidence="5 6">
    <name type="scientific">Neolewinella litorea</name>
    <dbReference type="NCBI Taxonomy" id="2562452"/>
    <lineage>
        <taxon>Bacteria</taxon>
        <taxon>Pseudomonadati</taxon>
        <taxon>Bacteroidota</taxon>
        <taxon>Saprospiria</taxon>
        <taxon>Saprospirales</taxon>
        <taxon>Lewinellaceae</taxon>
        <taxon>Neolewinella</taxon>
    </lineage>
</organism>
<evidence type="ECO:0000313" key="5">
    <source>
        <dbReference type="EMBL" id="THH41620.1"/>
    </source>
</evidence>
<protein>
    <submittedName>
        <fullName evidence="5">Glycerate kinase</fullName>
    </submittedName>
</protein>
<keyword evidence="2 4" id="KW-0808">Transferase</keyword>
<dbReference type="NCBIfam" id="TIGR00045">
    <property type="entry name" value="glycerate kinase"/>
    <property type="match status" value="1"/>
</dbReference>
<dbReference type="InterPro" id="IPR004381">
    <property type="entry name" value="Glycerate_kinase"/>
</dbReference>
<evidence type="ECO:0000313" key="6">
    <source>
        <dbReference type="Proteomes" id="UP000308528"/>
    </source>
</evidence>
<dbReference type="EMBL" id="SRSF01000001">
    <property type="protein sequence ID" value="THH41620.1"/>
    <property type="molecule type" value="Genomic_DNA"/>
</dbReference>
<dbReference type="PANTHER" id="PTHR21599:SF0">
    <property type="entry name" value="GLYCERATE KINASE"/>
    <property type="match status" value="1"/>
</dbReference>
<dbReference type="AlphaFoldDB" id="A0A4S4NZ98"/>
<dbReference type="GO" id="GO:0008887">
    <property type="term" value="F:glycerate kinase activity"/>
    <property type="evidence" value="ECO:0007669"/>
    <property type="project" value="UniProtKB-UniRule"/>
</dbReference>
<evidence type="ECO:0000256" key="1">
    <source>
        <dbReference type="ARBA" id="ARBA00006284"/>
    </source>
</evidence>
<dbReference type="Proteomes" id="UP000308528">
    <property type="component" value="Unassembled WGS sequence"/>
</dbReference>
<dbReference type="PIRSF" id="PIRSF006078">
    <property type="entry name" value="GlxK"/>
    <property type="match status" value="1"/>
</dbReference>
<name>A0A4S4NZ98_9BACT</name>
<gene>
    <name evidence="5" type="ORF">E4021_03230</name>
</gene>
<comment type="caution">
    <text evidence="5">The sequence shown here is derived from an EMBL/GenBank/DDBJ whole genome shotgun (WGS) entry which is preliminary data.</text>
</comment>
<dbReference type="InterPro" id="IPR036129">
    <property type="entry name" value="Glycerate_kinase_sf"/>
</dbReference>
<dbReference type="SUPFAM" id="SSF110738">
    <property type="entry name" value="Glycerate kinase I"/>
    <property type="match status" value="1"/>
</dbReference>
<dbReference type="InterPro" id="IPR018197">
    <property type="entry name" value="Glycerate_kinase_RE-like"/>
</dbReference>
<dbReference type="RefSeq" id="WP_136456464.1">
    <property type="nucleotide sequence ID" value="NZ_SRSF01000001.1"/>
</dbReference>
<dbReference type="Gene3D" id="3.90.1510.10">
    <property type="entry name" value="Glycerate kinase, domain 2"/>
    <property type="match status" value="1"/>
</dbReference>
<evidence type="ECO:0000256" key="2">
    <source>
        <dbReference type="ARBA" id="ARBA00022679"/>
    </source>
</evidence>
<comment type="similarity">
    <text evidence="1 4">Belongs to the glycerate kinase type-1 family.</text>
</comment>
<reference evidence="5 6" key="1">
    <citation type="submission" date="2019-04" db="EMBL/GenBank/DDBJ databases">
        <title>Lewinella litorea sp. nov., isolated from a marine sand.</title>
        <authorList>
            <person name="Yoon J.-H."/>
        </authorList>
    </citation>
    <scope>NUCLEOTIDE SEQUENCE [LARGE SCALE GENOMIC DNA]</scope>
    <source>
        <strain evidence="5 6">HSMS-39</strain>
    </source>
</reference>
<evidence type="ECO:0000256" key="3">
    <source>
        <dbReference type="ARBA" id="ARBA00022777"/>
    </source>
</evidence>
<dbReference type="OrthoDB" id="9774290at2"/>
<dbReference type="InterPro" id="IPR018193">
    <property type="entry name" value="Glyc_kinase_flavodox-like_fold"/>
</dbReference>
<dbReference type="GO" id="GO:0031388">
    <property type="term" value="P:organic acid phosphorylation"/>
    <property type="evidence" value="ECO:0007669"/>
    <property type="project" value="UniProtKB-UniRule"/>
</dbReference>
<dbReference type="Pfam" id="PF02595">
    <property type="entry name" value="Gly_kinase"/>
    <property type="match status" value="1"/>
</dbReference>
<keyword evidence="6" id="KW-1185">Reference proteome</keyword>
<dbReference type="Gene3D" id="3.40.50.10350">
    <property type="entry name" value="Glycerate kinase, domain 1"/>
    <property type="match status" value="1"/>
</dbReference>
<keyword evidence="3 4" id="KW-0418">Kinase</keyword>
<accession>A0A4S4NZ98</accession>
<proteinExistence type="inferred from homology"/>
<dbReference type="PANTHER" id="PTHR21599">
    <property type="entry name" value="GLYCERATE KINASE"/>
    <property type="match status" value="1"/>
</dbReference>
<sequence length="377" mass="39461">MNILICPDKFKGSLTAEAAARAMSRGVRRALPHADINVQPLADGGEGSLALLARRPGMKRRRLTVAGPLRRPLDAEYLLGNGRAVIESATACGLHLVPGPRRDPRNTTTVGVGTLIDDALARGATDITLLLGGSSTSDCGAGMAAALGYRFISKQGYDFVPMADSLKFVDRIITEGRHPGLAKATITALCDVDNPLLGPEGATYTYARQKGATDDDLPTLESNQAHFADCIADQLKVDVRHLKGAGAAGGLGAGAVAFLGARLESGVDGLFAAVGFEKLARHADLILTGEGKIDSQTLHGKVVAGVLRHHRPTVAVCGTSELSASELGAEAILALDRKGVSKEESMLRAAELLEETVYDYLANRHGKVGGDDTTPRT</sequence>